<name>A0AAV7LCU5_PLEWA</name>
<sequence>MIDKRCRNWQAENGNWAPPKEELEGEPQKEAAQIKEQLTPTALLLASKSTSGGRDLDIRRGFIRLRGYNNRGVA</sequence>
<evidence type="ECO:0000313" key="2">
    <source>
        <dbReference type="EMBL" id="KAJ1089446.1"/>
    </source>
</evidence>
<dbReference type="AlphaFoldDB" id="A0AAV7LCU5"/>
<keyword evidence="3" id="KW-1185">Reference proteome</keyword>
<evidence type="ECO:0000313" key="3">
    <source>
        <dbReference type="Proteomes" id="UP001066276"/>
    </source>
</evidence>
<feature type="compositionally biased region" description="Basic and acidic residues" evidence="1">
    <location>
        <begin position="19"/>
        <end position="30"/>
    </location>
</feature>
<proteinExistence type="predicted"/>
<protein>
    <submittedName>
        <fullName evidence="2">Uncharacterized protein</fullName>
    </submittedName>
</protein>
<accession>A0AAV7LCU5</accession>
<gene>
    <name evidence="2" type="ORF">NDU88_002597</name>
</gene>
<feature type="region of interest" description="Disordered" evidence="1">
    <location>
        <begin position="1"/>
        <end position="30"/>
    </location>
</feature>
<dbReference type="Proteomes" id="UP001066276">
    <property type="component" value="Chromosome 11"/>
</dbReference>
<organism evidence="2 3">
    <name type="scientific">Pleurodeles waltl</name>
    <name type="common">Iberian ribbed newt</name>
    <dbReference type="NCBI Taxonomy" id="8319"/>
    <lineage>
        <taxon>Eukaryota</taxon>
        <taxon>Metazoa</taxon>
        <taxon>Chordata</taxon>
        <taxon>Craniata</taxon>
        <taxon>Vertebrata</taxon>
        <taxon>Euteleostomi</taxon>
        <taxon>Amphibia</taxon>
        <taxon>Batrachia</taxon>
        <taxon>Caudata</taxon>
        <taxon>Salamandroidea</taxon>
        <taxon>Salamandridae</taxon>
        <taxon>Pleurodelinae</taxon>
        <taxon>Pleurodeles</taxon>
    </lineage>
</organism>
<evidence type="ECO:0000256" key="1">
    <source>
        <dbReference type="SAM" id="MobiDB-lite"/>
    </source>
</evidence>
<comment type="caution">
    <text evidence="2">The sequence shown here is derived from an EMBL/GenBank/DDBJ whole genome shotgun (WGS) entry which is preliminary data.</text>
</comment>
<dbReference type="EMBL" id="JANPWB010000015">
    <property type="protein sequence ID" value="KAJ1089446.1"/>
    <property type="molecule type" value="Genomic_DNA"/>
</dbReference>
<reference evidence="2" key="1">
    <citation type="journal article" date="2022" name="bioRxiv">
        <title>Sequencing and chromosome-scale assembly of the giantPleurodeles waltlgenome.</title>
        <authorList>
            <person name="Brown T."/>
            <person name="Elewa A."/>
            <person name="Iarovenko S."/>
            <person name="Subramanian E."/>
            <person name="Araus A.J."/>
            <person name="Petzold A."/>
            <person name="Susuki M."/>
            <person name="Suzuki K.-i.T."/>
            <person name="Hayashi T."/>
            <person name="Toyoda A."/>
            <person name="Oliveira C."/>
            <person name="Osipova E."/>
            <person name="Leigh N.D."/>
            <person name="Simon A."/>
            <person name="Yun M.H."/>
        </authorList>
    </citation>
    <scope>NUCLEOTIDE SEQUENCE</scope>
    <source>
        <strain evidence="2">20211129_DDA</strain>
        <tissue evidence="2">Liver</tissue>
    </source>
</reference>